<feature type="chain" id="PRO_5025580414" evidence="1">
    <location>
        <begin position="27"/>
        <end position="211"/>
    </location>
</feature>
<dbReference type="Gene3D" id="2.80.10.50">
    <property type="match status" value="1"/>
</dbReference>
<dbReference type="Pfam" id="PF00197">
    <property type="entry name" value="Kunitz_legume"/>
    <property type="match status" value="1"/>
</dbReference>
<gene>
    <name evidence="2" type="ORF">MERR_LOCUS47421</name>
</gene>
<dbReference type="SUPFAM" id="SSF50386">
    <property type="entry name" value="STI-like"/>
    <property type="match status" value="1"/>
</dbReference>
<evidence type="ECO:0000256" key="1">
    <source>
        <dbReference type="SAM" id="SignalP"/>
    </source>
</evidence>
<sequence length="211" mass="23597">MKSGAAFTFQVIISYLLLAITTSVAGENEAVLDFYGKPVKANVPYYAGFVSTPAFLTRYGLDEPGSCPEGVVFSFDSNLVPPRIPIIFVSSSSSDVIRVSTEVSIKFALPSECDESGVWRVTDYAEDNDEVLLTGSESTDDSMFTIEKFHKSYKFAFKSVEMGMFKESSHVWRLKLRWLGLKRELDVDDKVMELDVSFFPVMNKTYSAFTS</sequence>
<name>A0A6D2KTK7_9BRAS</name>
<organism evidence="2 3">
    <name type="scientific">Microthlaspi erraticum</name>
    <dbReference type="NCBI Taxonomy" id="1685480"/>
    <lineage>
        <taxon>Eukaryota</taxon>
        <taxon>Viridiplantae</taxon>
        <taxon>Streptophyta</taxon>
        <taxon>Embryophyta</taxon>
        <taxon>Tracheophyta</taxon>
        <taxon>Spermatophyta</taxon>
        <taxon>Magnoliopsida</taxon>
        <taxon>eudicotyledons</taxon>
        <taxon>Gunneridae</taxon>
        <taxon>Pentapetalae</taxon>
        <taxon>rosids</taxon>
        <taxon>malvids</taxon>
        <taxon>Brassicales</taxon>
        <taxon>Brassicaceae</taxon>
        <taxon>Coluteocarpeae</taxon>
        <taxon>Microthlaspi</taxon>
    </lineage>
</organism>
<protein>
    <submittedName>
        <fullName evidence="2">Uncharacterized protein</fullName>
    </submittedName>
</protein>
<evidence type="ECO:0000313" key="2">
    <source>
        <dbReference type="EMBL" id="CAA7060185.1"/>
    </source>
</evidence>
<dbReference type="SMART" id="SM00452">
    <property type="entry name" value="STI"/>
    <property type="match status" value="1"/>
</dbReference>
<accession>A0A6D2KTK7</accession>
<dbReference type="InterPro" id="IPR011065">
    <property type="entry name" value="Kunitz_inhibitor_STI-like_sf"/>
</dbReference>
<keyword evidence="3" id="KW-1185">Reference proteome</keyword>
<dbReference type="InterPro" id="IPR002160">
    <property type="entry name" value="Prot_inh_Kunz-lg"/>
</dbReference>
<dbReference type="AlphaFoldDB" id="A0A6D2KTK7"/>
<reference evidence="2" key="1">
    <citation type="submission" date="2020-01" db="EMBL/GenBank/DDBJ databases">
        <authorList>
            <person name="Mishra B."/>
        </authorList>
    </citation>
    <scope>NUCLEOTIDE SEQUENCE [LARGE SCALE GENOMIC DNA]</scope>
</reference>
<keyword evidence="1" id="KW-0732">Signal</keyword>
<feature type="signal peptide" evidence="1">
    <location>
        <begin position="1"/>
        <end position="26"/>
    </location>
</feature>
<dbReference type="PANTHER" id="PTHR33107:SF35">
    <property type="entry name" value="KUNITZ TRYPSIN INHIBITOR 6-RELATED"/>
    <property type="match status" value="1"/>
</dbReference>
<dbReference type="Proteomes" id="UP000467841">
    <property type="component" value="Unassembled WGS sequence"/>
</dbReference>
<comment type="caution">
    <text evidence="2">The sequence shown here is derived from an EMBL/GenBank/DDBJ whole genome shotgun (WGS) entry which is preliminary data.</text>
</comment>
<proteinExistence type="predicted"/>
<dbReference type="EMBL" id="CACVBM020001821">
    <property type="protein sequence ID" value="CAA7060185.1"/>
    <property type="molecule type" value="Genomic_DNA"/>
</dbReference>
<dbReference type="PANTHER" id="PTHR33107">
    <property type="entry name" value="KUNITZ TRYPSIN INHIBITOR 2"/>
    <property type="match status" value="1"/>
</dbReference>
<dbReference type="GO" id="GO:0004866">
    <property type="term" value="F:endopeptidase inhibitor activity"/>
    <property type="evidence" value="ECO:0007669"/>
    <property type="project" value="InterPro"/>
</dbReference>
<dbReference type="OrthoDB" id="1058548at2759"/>
<evidence type="ECO:0000313" key="3">
    <source>
        <dbReference type="Proteomes" id="UP000467841"/>
    </source>
</evidence>